<keyword evidence="1" id="KW-0547">Nucleotide-binding</keyword>
<dbReference type="PANTHER" id="PTHR34784">
    <property type="entry name" value="50S RIBOSOMAL PROTEIN L34"/>
    <property type="match status" value="1"/>
</dbReference>
<dbReference type="InterPro" id="IPR011719">
    <property type="entry name" value="CHP02058"/>
</dbReference>
<evidence type="ECO:0000256" key="3">
    <source>
        <dbReference type="SAM" id="SignalP"/>
    </source>
</evidence>
<keyword evidence="2" id="KW-0342">GTP-binding</keyword>
<dbReference type="EMBL" id="CAKKNE010000006">
    <property type="protein sequence ID" value="CAH0379533.1"/>
    <property type="molecule type" value="Genomic_DNA"/>
</dbReference>
<keyword evidence="3" id="KW-0732">Signal</keyword>
<sequence length="223" mass="24185">MARHVVAAALCFAAAWALLHNQRTRNLPLAIAAKKTVWTFDEARDYARSFGFGSKDEYVEYRCPGAYALPRNPVEAFGERWTSWEDYLGLRTGVDDAEVVTRPGFEQVLFVEMGWGADQHGQNATKACVRAARNAIEFNSIPSIRALVPNGYEGMKLAVDLAVPEAYHEHIDVDAVGAVFPYGAVSIRLQPGGAEFSSGIAIPAMGDKGDALVVALCCVTVGY</sequence>
<dbReference type="PANTHER" id="PTHR34784:SF1">
    <property type="entry name" value="50S RIBOSOMAL PROTEIN L34"/>
    <property type="match status" value="1"/>
</dbReference>
<evidence type="ECO:0000313" key="6">
    <source>
        <dbReference type="Proteomes" id="UP000789595"/>
    </source>
</evidence>
<dbReference type="EMBL" id="HBIW01016675">
    <property type="protein sequence ID" value="CAE0698951.1"/>
    <property type="molecule type" value="Transcribed_RNA"/>
</dbReference>
<dbReference type="Gene3D" id="3.30.1330.20">
    <property type="entry name" value="Tubulin/FtsZ, C-terminal domain"/>
    <property type="match status" value="1"/>
</dbReference>
<organism evidence="4">
    <name type="scientific">Pelagomonas calceolata</name>
    <dbReference type="NCBI Taxonomy" id="35677"/>
    <lineage>
        <taxon>Eukaryota</taxon>
        <taxon>Sar</taxon>
        <taxon>Stramenopiles</taxon>
        <taxon>Ochrophyta</taxon>
        <taxon>Pelagophyceae</taxon>
        <taxon>Pelagomonadales</taxon>
        <taxon>Pelagomonadaceae</taxon>
        <taxon>Pelagomonas</taxon>
    </lineage>
</organism>
<dbReference type="AlphaFoldDB" id="A0A7S3ZZA4"/>
<dbReference type="GO" id="GO:0005525">
    <property type="term" value="F:GTP binding"/>
    <property type="evidence" value="ECO:0007669"/>
    <property type="project" value="UniProtKB-KW"/>
</dbReference>
<evidence type="ECO:0000256" key="2">
    <source>
        <dbReference type="ARBA" id="ARBA00023134"/>
    </source>
</evidence>
<dbReference type="OrthoDB" id="193238at2759"/>
<evidence type="ECO:0000313" key="5">
    <source>
        <dbReference type="EMBL" id="CAH0379533.1"/>
    </source>
</evidence>
<keyword evidence="6" id="KW-1185">Reference proteome</keyword>
<dbReference type="Proteomes" id="UP000789595">
    <property type="component" value="Unassembled WGS sequence"/>
</dbReference>
<dbReference type="InterPro" id="IPR037103">
    <property type="entry name" value="Tubulin/FtsZ-like_C"/>
</dbReference>
<gene>
    <name evidence="4" type="ORF">PCAL00307_LOCUS14387</name>
    <name evidence="5" type="ORF">PECAL_6P11610</name>
</gene>
<feature type="chain" id="PRO_5036212240" evidence="3">
    <location>
        <begin position="18"/>
        <end position="223"/>
    </location>
</feature>
<accession>A0A7S3ZZA4</accession>
<protein>
    <submittedName>
        <fullName evidence="4">Uncharacterized protein</fullName>
    </submittedName>
</protein>
<feature type="signal peptide" evidence="3">
    <location>
        <begin position="1"/>
        <end position="17"/>
    </location>
</feature>
<evidence type="ECO:0000313" key="4">
    <source>
        <dbReference type="EMBL" id="CAE0698951.1"/>
    </source>
</evidence>
<proteinExistence type="predicted"/>
<reference evidence="5" key="2">
    <citation type="submission" date="2021-11" db="EMBL/GenBank/DDBJ databases">
        <authorList>
            <consortium name="Genoscope - CEA"/>
            <person name="William W."/>
        </authorList>
    </citation>
    <scope>NUCLEOTIDE SEQUENCE</scope>
</reference>
<evidence type="ECO:0000256" key="1">
    <source>
        <dbReference type="ARBA" id="ARBA00022741"/>
    </source>
</evidence>
<dbReference type="NCBIfam" id="TIGR02058">
    <property type="entry name" value="lin0512_fam"/>
    <property type="match status" value="1"/>
</dbReference>
<dbReference type="Pfam" id="PF09585">
    <property type="entry name" value="Lin0512_fam"/>
    <property type="match status" value="1"/>
</dbReference>
<reference evidence="4" key="1">
    <citation type="submission" date="2021-01" db="EMBL/GenBank/DDBJ databases">
        <authorList>
            <person name="Corre E."/>
            <person name="Pelletier E."/>
            <person name="Niang G."/>
            <person name="Scheremetjew M."/>
            <person name="Finn R."/>
            <person name="Kale V."/>
            <person name="Holt S."/>
            <person name="Cochrane G."/>
            <person name="Meng A."/>
            <person name="Brown T."/>
            <person name="Cohen L."/>
        </authorList>
    </citation>
    <scope>NUCLEOTIDE SEQUENCE</scope>
    <source>
        <strain evidence="4">CCMP1756</strain>
    </source>
</reference>
<name>A0A7S3ZZA4_9STRA</name>